<evidence type="ECO:0000313" key="10">
    <source>
        <dbReference type="EMBL" id="TVY47349.1"/>
    </source>
</evidence>
<sequence>MYFILLSIAQFFYFTSAIPSDCLNGIEEAISKFVFAGEVGPPSQTVCQTKEAISKFVFAEPPYQSLCQNNLSLFSMWAAAKVYCTEKEISAGEEWARGSCTGVGFDLRVSYAALLPNLTDEAIAALPVVDFADTLDITHVWNTSVLISEALYDTGKRTVVVLNDSVNKIHKKYGWGVYGFWGGILLIGIINRLVNFLLSMRNSKVSDQQRAIEAQSARRSHSTVFSKTYRWFQANLILPPAIGTHHQRHVFGFTIPTRIVTLIIIAYYIWSIIICSVSYDVFYPNFYYNDYSQGWHYVAGRTGTLSYANLPVMWIFAGRNNIFLWATGWDFSTFNTFHRHIGIVATVQAIVHAVACTVEELADLEYWDDWKEQYWYMGAVESLITMSLILVFSSPFLRQRSYELFLVLHIALALVTLIGLFFHTKIFNGEFEPYLYPIVAIWCFDRLLRLL</sequence>
<dbReference type="OrthoDB" id="167398at2759"/>
<protein>
    <submittedName>
        <fullName evidence="10">Putative ferric reductase transmembrane component</fullName>
    </submittedName>
</protein>
<dbReference type="Pfam" id="PF01794">
    <property type="entry name" value="Ferric_reduct"/>
    <property type="match status" value="1"/>
</dbReference>
<feature type="domain" description="Ferric oxidoreductase" evidence="9">
    <location>
        <begin position="302"/>
        <end position="419"/>
    </location>
</feature>
<keyword evidence="11" id="KW-1185">Reference proteome</keyword>
<feature type="transmembrane region" description="Helical" evidence="7">
    <location>
        <begin position="173"/>
        <end position="194"/>
    </location>
</feature>
<evidence type="ECO:0000256" key="1">
    <source>
        <dbReference type="ARBA" id="ARBA00004141"/>
    </source>
</evidence>
<dbReference type="PANTHER" id="PTHR32361:SF9">
    <property type="entry name" value="FERRIC REDUCTASE TRANSMEMBRANE COMPONENT 3-RELATED"/>
    <property type="match status" value="1"/>
</dbReference>
<feature type="signal peptide" evidence="8">
    <location>
        <begin position="1"/>
        <end position="17"/>
    </location>
</feature>
<reference evidence="10 11" key="1">
    <citation type="submission" date="2018-05" db="EMBL/GenBank/DDBJ databases">
        <title>Whole genome sequencing for identification of molecular markers to develop diagnostic detection tools for the regulated plant pathogen Lachnellula willkommii.</title>
        <authorList>
            <person name="Giroux E."/>
            <person name="Bilodeau G."/>
        </authorList>
    </citation>
    <scope>NUCLEOTIDE SEQUENCE [LARGE SCALE GENOMIC DNA]</scope>
    <source>
        <strain evidence="10 11">CBS 625.97</strain>
    </source>
</reference>
<accession>A0A7D8UIQ7</accession>
<evidence type="ECO:0000256" key="7">
    <source>
        <dbReference type="SAM" id="Phobius"/>
    </source>
</evidence>
<evidence type="ECO:0000256" key="4">
    <source>
        <dbReference type="ARBA" id="ARBA00022989"/>
    </source>
</evidence>
<dbReference type="Proteomes" id="UP000481288">
    <property type="component" value="Unassembled WGS sequence"/>
</dbReference>
<proteinExistence type="predicted"/>
<dbReference type="EMBL" id="QGMG01001508">
    <property type="protein sequence ID" value="TVY47349.1"/>
    <property type="molecule type" value="Genomic_DNA"/>
</dbReference>
<dbReference type="InterPro" id="IPR013130">
    <property type="entry name" value="Fe3_Rdtase_TM_dom"/>
</dbReference>
<feature type="transmembrane region" description="Helical" evidence="7">
    <location>
        <begin position="404"/>
        <end position="422"/>
    </location>
</feature>
<evidence type="ECO:0000256" key="5">
    <source>
        <dbReference type="ARBA" id="ARBA00023065"/>
    </source>
</evidence>
<feature type="chain" id="PRO_5028826774" evidence="8">
    <location>
        <begin position="18"/>
        <end position="451"/>
    </location>
</feature>
<organism evidence="10 11">
    <name type="scientific">Lachnellula cervina</name>
    <dbReference type="NCBI Taxonomy" id="1316786"/>
    <lineage>
        <taxon>Eukaryota</taxon>
        <taxon>Fungi</taxon>
        <taxon>Dikarya</taxon>
        <taxon>Ascomycota</taxon>
        <taxon>Pezizomycotina</taxon>
        <taxon>Leotiomycetes</taxon>
        <taxon>Helotiales</taxon>
        <taxon>Lachnaceae</taxon>
        <taxon>Lachnellula</taxon>
    </lineage>
</organism>
<dbReference type="GO" id="GO:0000293">
    <property type="term" value="F:ferric-chelate reductase activity"/>
    <property type="evidence" value="ECO:0007669"/>
    <property type="project" value="TreeGrafter"/>
</dbReference>
<dbReference type="PANTHER" id="PTHR32361">
    <property type="entry name" value="FERRIC/CUPRIC REDUCTASE TRANSMEMBRANE COMPONENT"/>
    <property type="match status" value="1"/>
</dbReference>
<keyword evidence="6 7" id="KW-0472">Membrane</keyword>
<evidence type="ECO:0000256" key="2">
    <source>
        <dbReference type="ARBA" id="ARBA00022448"/>
    </source>
</evidence>
<comment type="subcellular location">
    <subcellularLocation>
        <location evidence="1">Membrane</location>
        <topology evidence="1">Multi-pass membrane protein</topology>
    </subcellularLocation>
</comment>
<feature type="transmembrane region" description="Helical" evidence="7">
    <location>
        <begin position="259"/>
        <end position="279"/>
    </location>
</feature>
<dbReference type="GO" id="GO:0006826">
    <property type="term" value="P:iron ion transport"/>
    <property type="evidence" value="ECO:0007669"/>
    <property type="project" value="TreeGrafter"/>
</dbReference>
<comment type="caution">
    <text evidence="10">The sequence shown here is derived from an EMBL/GenBank/DDBJ whole genome shotgun (WGS) entry which is preliminary data.</text>
</comment>
<keyword evidence="4 7" id="KW-1133">Transmembrane helix</keyword>
<keyword evidence="3 7" id="KW-0812">Transmembrane</keyword>
<evidence type="ECO:0000256" key="6">
    <source>
        <dbReference type="ARBA" id="ARBA00023136"/>
    </source>
</evidence>
<gene>
    <name evidence="10" type="primary">CFL1_0</name>
    <name evidence="10" type="ORF">LCER1_G007395</name>
</gene>
<feature type="non-terminal residue" evidence="10">
    <location>
        <position position="451"/>
    </location>
</feature>
<evidence type="ECO:0000256" key="3">
    <source>
        <dbReference type="ARBA" id="ARBA00022692"/>
    </source>
</evidence>
<dbReference type="GO" id="GO:0005886">
    <property type="term" value="C:plasma membrane"/>
    <property type="evidence" value="ECO:0007669"/>
    <property type="project" value="TreeGrafter"/>
</dbReference>
<keyword evidence="8" id="KW-0732">Signal</keyword>
<evidence type="ECO:0000256" key="8">
    <source>
        <dbReference type="SAM" id="SignalP"/>
    </source>
</evidence>
<keyword evidence="2" id="KW-0813">Transport</keyword>
<dbReference type="InterPro" id="IPR051410">
    <property type="entry name" value="Ferric/Cupric_Reductase"/>
</dbReference>
<dbReference type="GO" id="GO:0006879">
    <property type="term" value="P:intracellular iron ion homeostasis"/>
    <property type="evidence" value="ECO:0007669"/>
    <property type="project" value="TreeGrafter"/>
</dbReference>
<evidence type="ECO:0000259" key="9">
    <source>
        <dbReference type="Pfam" id="PF01794"/>
    </source>
</evidence>
<evidence type="ECO:0000313" key="11">
    <source>
        <dbReference type="Proteomes" id="UP000481288"/>
    </source>
</evidence>
<dbReference type="GO" id="GO:0015677">
    <property type="term" value="P:copper ion import"/>
    <property type="evidence" value="ECO:0007669"/>
    <property type="project" value="TreeGrafter"/>
</dbReference>
<feature type="transmembrane region" description="Helical" evidence="7">
    <location>
        <begin position="374"/>
        <end position="392"/>
    </location>
</feature>
<dbReference type="AlphaFoldDB" id="A0A7D8UIQ7"/>
<keyword evidence="5" id="KW-0406">Ion transport</keyword>
<name>A0A7D8UIQ7_9HELO</name>